<gene>
    <name evidence="1" type="primary">ORF181841</name>
</gene>
<organism evidence="1">
    <name type="scientific">Arion vulgaris</name>
    <dbReference type="NCBI Taxonomy" id="1028688"/>
    <lineage>
        <taxon>Eukaryota</taxon>
        <taxon>Metazoa</taxon>
        <taxon>Spiralia</taxon>
        <taxon>Lophotrochozoa</taxon>
        <taxon>Mollusca</taxon>
        <taxon>Gastropoda</taxon>
        <taxon>Heterobranchia</taxon>
        <taxon>Euthyneura</taxon>
        <taxon>Panpulmonata</taxon>
        <taxon>Eupulmonata</taxon>
        <taxon>Stylommatophora</taxon>
        <taxon>Helicina</taxon>
        <taxon>Arionoidea</taxon>
        <taxon>Arionidae</taxon>
        <taxon>Arion</taxon>
    </lineage>
</organism>
<evidence type="ECO:0000313" key="1">
    <source>
        <dbReference type="EMBL" id="CEK91263.1"/>
    </source>
</evidence>
<feature type="non-terminal residue" evidence="1">
    <location>
        <position position="50"/>
    </location>
</feature>
<name>A0A0B7BE39_9EUPU</name>
<sequence length="50" mass="5843">MTSIQARNTQIPSLKKRKLTLLQGWPKFTFSWLCHLLTSELTVDLRNNRG</sequence>
<proteinExistence type="predicted"/>
<accession>A0A0B7BE39</accession>
<dbReference type="AlphaFoldDB" id="A0A0B7BE39"/>
<protein>
    <submittedName>
        <fullName evidence="1">Uncharacterized protein</fullName>
    </submittedName>
</protein>
<dbReference type="EMBL" id="HACG01044398">
    <property type="protein sequence ID" value="CEK91263.1"/>
    <property type="molecule type" value="Transcribed_RNA"/>
</dbReference>
<reference evidence="1" key="1">
    <citation type="submission" date="2014-12" db="EMBL/GenBank/DDBJ databases">
        <title>Insight into the proteome of Arion vulgaris.</title>
        <authorList>
            <person name="Aradska J."/>
            <person name="Bulat T."/>
            <person name="Smidak R."/>
            <person name="Sarate P."/>
            <person name="Gangsoo J."/>
            <person name="Sialana F."/>
            <person name="Bilban M."/>
            <person name="Lubec G."/>
        </authorList>
    </citation>
    <scope>NUCLEOTIDE SEQUENCE</scope>
    <source>
        <tissue evidence="1">Skin</tissue>
    </source>
</reference>